<keyword evidence="1" id="KW-0560">Oxidoreductase</keyword>
<dbReference type="EMBL" id="JBEZFP010000058">
    <property type="protein sequence ID" value="MEU8136204.1"/>
    <property type="molecule type" value="Genomic_DNA"/>
</dbReference>
<gene>
    <name evidence="1" type="ORF">AB0C36_22170</name>
</gene>
<dbReference type="SUPFAM" id="SSF51905">
    <property type="entry name" value="FAD/NAD(P)-binding domain"/>
    <property type="match status" value="1"/>
</dbReference>
<dbReference type="GO" id="GO:0016491">
    <property type="term" value="F:oxidoreductase activity"/>
    <property type="evidence" value="ECO:0007669"/>
    <property type="project" value="UniProtKB-KW"/>
</dbReference>
<evidence type="ECO:0000313" key="2">
    <source>
        <dbReference type="Proteomes" id="UP001551482"/>
    </source>
</evidence>
<dbReference type="InterPro" id="IPR051209">
    <property type="entry name" value="FAD-bind_Monooxygenase_sf"/>
</dbReference>
<comment type="caution">
    <text evidence="1">The sequence shown here is derived from an EMBL/GenBank/DDBJ whole genome shotgun (WGS) entry which is preliminary data.</text>
</comment>
<dbReference type="RefSeq" id="WP_358356543.1">
    <property type="nucleotide sequence ID" value="NZ_JBEZFP010000058.1"/>
</dbReference>
<keyword evidence="2" id="KW-1185">Reference proteome</keyword>
<dbReference type="InterPro" id="IPR036188">
    <property type="entry name" value="FAD/NAD-bd_sf"/>
</dbReference>
<dbReference type="Pfam" id="PF13738">
    <property type="entry name" value="Pyr_redox_3"/>
    <property type="match status" value="1"/>
</dbReference>
<evidence type="ECO:0000313" key="1">
    <source>
        <dbReference type="EMBL" id="MEU8136204.1"/>
    </source>
</evidence>
<protein>
    <submittedName>
        <fullName evidence="1">NAD(P)/FAD-dependent oxidoreductase</fullName>
        <ecNumber evidence="1">1.14.13.-</ecNumber>
    </submittedName>
</protein>
<name>A0ABV3DMS0_9ACTN</name>
<dbReference type="Proteomes" id="UP001551482">
    <property type="component" value="Unassembled WGS sequence"/>
</dbReference>
<reference evidence="1 2" key="1">
    <citation type="submission" date="2024-06" db="EMBL/GenBank/DDBJ databases">
        <title>The Natural Products Discovery Center: Release of the First 8490 Sequenced Strains for Exploring Actinobacteria Biosynthetic Diversity.</title>
        <authorList>
            <person name="Kalkreuter E."/>
            <person name="Kautsar S.A."/>
            <person name="Yang D."/>
            <person name="Bader C.D."/>
            <person name="Teijaro C.N."/>
            <person name="Fluegel L."/>
            <person name="Davis C.M."/>
            <person name="Simpson J.R."/>
            <person name="Lauterbach L."/>
            <person name="Steele A.D."/>
            <person name="Gui C."/>
            <person name="Meng S."/>
            <person name="Li G."/>
            <person name="Viehrig K."/>
            <person name="Ye F."/>
            <person name="Su P."/>
            <person name="Kiefer A.F."/>
            <person name="Nichols A."/>
            <person name="Cepeda A.J."/>
            <person name="Yan W."/>
            <person name="Fan B."/>
            <person name="Jiang Y."/>
            <person name="Adhikari A."/>
            <person name="Zheng C.-J."/>
            <person name="Schuster L."/>
            <person name="Cowan T.M."/>
            <person name="Smanski M.J."/>
            <person name="Chevrette M.G."/>
            <person name="De Carvalho L.P.S."/>
            <person name="Shen B."/>
        </authorList>
    </citation>
    <scope>NUCLEOTIDE SEQUENCE [LARGE SCALE GENOMIC DNA]</scope>
    <source>
        <strain evidence="1 2">NPDC048946</strain>
    </source>
</reference>
<dbReference type="PANTHER" id="PTHR42877:SF4">
    <property type="entry name" value="FAD_NAD(P)-BINDING DOMAIN-CONTAINING PROTEIN-RELATED"/>
    <property type="match status" value="1"/>
</dbReference>
<accession>A0ABV3DMS0</accession>
<dbReference type="Gene3D" id="3.50.50.60">
    <property type="entry name" value="FAD/NAD(P)-binding domain"/>
    <property type="match status" value="2"/>
</dbReference>
<dbReference type="EC" id="1.14.13.-" evidence="1"/>
<dbReference type="PANTHER" id="PTHR42877">
    <property type="entry name" value="L-ORNITHINE N(5)-MONOOXYGENASE-RELATED"/>
    <property type="match status" value="1"/>
</dbReference>
<proteinExistence type="predicted"/>
<organism evidence="1 2">
    <name type="scientific">Streptodolium elevatio</name>
    <dbReference type="NCBI Taxonomy" id="3157996"/>
    <lineage>
        <taxon>Bacteria</taxon>
        <taxon>Bacillati</taxon>
        <taxon>Actinomycetota</taxon>
        <taxon>Actinomycetes</taxon>
        <taxon>Kitasatosporales</taxon>
        <taxon>Streptomycetaceae</taxon>
        <taxon>Streptodolium</taxon>
    </lineage>
</organism>
<sequence length="624" mass="70308">METTVDRAFIRRAVELGDLNAVRVALYQQTHDPELAALPVAAKLTERDREVLVTKAVDWLEVNAGPGMPEEPSPTELRALMDMATGEEMSDLEFEARRDIPAFRPFPWYAQWSKARPELPEGFKAVVIGSGFSGLAMGIQFELLGIPYLVLDRQPEPGGTWSINRYPGIRVDTASITYEFSFEKNHPWTEYYAQGPEVRTYLEHIAKKYGVLANTRFGHTLQSATFDESRNLWQLDVTSPDGAETVEANILVNALGTFTNPRLPQFEGQDGFGGQVVHPSQWPHDLDATGKRVAVIGNGSTGVQMVSPIAEKAEHVYVFQRTPQWISPREKYGAEVETEVRWLLDSFPGYWHWWRYMSVAGLFGTHGFLVPDEEWQAGGGTFNPMSDKLRDDLTAYIRAQTEGRQDLVDRLVPDYAPFSRRPVVDNGWYRALTSDNVDLVTEPITRLTESGVETADGVVHDVDLIVTATGFDVVKYLWPARYAGREGLDVQEFWAPDGPRAYLGMMVPNFPNMFVLYGPNSQPLSGGTSLPMWYVIWASYVGQLVVRLLEDDASSVEVTLDAYERYNKALDAESSKLLLLQDYGAPEKNYYVNEFGRLQVNAPWYGPDFHRMCTQVAWDDLEIS</sequence>